<evidence type="ECO:0000259" key="2">
    <source>
        <dbReference type="SMART" id="SM00331"/>
    </source>
</evidence>
<accession>A0A0B3VLV4</accession>
<dbReference type="STRING" id="1577792.QX51_06065"/>
<keyword evidence="4" id="KW-1185">Reference proteome</keyword>
<dbReference type="Pfam" id="PF07228">
    <property type="entry name" value="SpoIIE"/>
    <property type="match status" value="1"/>
</dbReference>
<dbReference type="Gene3D" id="3.30.450.40">
    <property type="match status" value="1"/>
</dbReference>
<dbReference type="Gene3D" id="3.60.40.10">
    <property type="entry name" value="PPM-type phosphatase domain"/>
    <property type="match status" value="1"/>
</dbReference>
<evidence type="ECO:0000313" key="4">
    <source>
        <dbReference type="Proteomes" id="UP000031189"/>
    </source>
</evidence>
<dbReference type="PANTHER" id="PTHR43156">
    <property type="entry name" value="STAGE II SPORULATION PROTEIN E-RELATED"/>
    <property type="match status" value="1"/>
</dbReference>
<dbReference type="Pfam" id="PF13185">
    <property type="entry name" value="GAF_2"/>
    <property type="match status" value="1"/>
</dbReference>
<dbReference type="SUPFAM" id="SSF81606">
    <property type="entry name" value="PP2C-like"/>
    <property type="match status" value="1"/>
</dbReference>
<dbReference type="GO" id="GO:0016791">
    <property type="term" value="F:phosphatase activity"/>
    <property type="evidence" value="ECO:0007669"/>
    <property type="project" value="TreeGrafter"/>
</dbReference>
<dbReference type="Pfam" id="PF11849">
    <property type="entry name" value="DUF3369"/>
    <property type="match status" value="1"/>
</dbReference>
<dbReference type="OrthoDB" id="311592at2"/>
<name>A0A0B3VLV4_9FIRM</name>
<keyword evidence="1" id="KW-0378">Hydrolase</keyword>
<reference evidence="3 4" key="1">
    <citation type="submission" date="2014-12" db="EMBL/GenBank/DDBJ databases">
        <title>Draft genome sequence of Terrisporobacter sp. 08-306576, isolated from the blood culture of a bacteremia patient.</title>
        <authorList>
            <person name="Lund L.C."/>
            <person name="Sydenham T.V."/>
            <person name="Hogh S.V."/>
            <person name="Skov M.N."/>
            <person name="Kemp M."/>
            <person name="Justesen U.S."/>
        </authorList>
    </citation>
    <scope>NUCLEOTIDE SEQUENCE [LARGE SCALE GENOMIC DNA]</scope>
    <source>
        <strain evidence="3 4">08-306576</strain>
    </source>
</reference>
<feature type="domain" description="PPM-type phosphatase" evidence="2">
    <location>
        <begin position="370"/>
        <end position="587"/>
    </location>
</feature>
<dbReference type="InterPro" id="IPR003018">
    <property type="entry name" value="GAF"/>
</dbReference>
<evidence type="ECO:0000313" key="3">
    <source>
        <dbReference type="EMBL" id="KHS57731.1"/>
    </source>
</evidence>
<protein>
    <submittedName>
        <fullName evidence="3">Sporulation protein</fullName>
    </submittedName>
</protein>
<dbReference type="InterPro" id="IPR052016">
    <property type="entry name" value="Bact_Sigma-Reg"/>
</dbReference>
<dbReference type="InterPro" id="IPR021800">
    <property type="entry name" value="DUF3369"/>
</dbReference>
<dbReference type="SUPFAM" id="SSF55781">
    <property type="entry name" value="GAF domain-like"/>
    <property type="match status" value="2"/>
</dbReference>
<dbReference type="PANTHER" id="PTHR43156:SF2">
    <property type="entry name" value="STAGE II SPORULATION PROTEIN E"/>
    <property type="match status" value="1"/>
</dbReference>
<sequence>MSNISMKMKNLVEISSLVAESTNFFEIKDKIIEKMLEVVFPRKACVNLFYNNDYEHAYLVCSNSLEYIKQTFKSKDAKGVKFDFYEDYPEYIHDAVEYKKIIYIKNVFEDERAIKERDLANHEHYTGRIVFPLIYNKKVVGFMTCFLDESDVLKDEDIDFVSSIASLIALSIEITEKNSEKNFIIDKLRNSLELISEATRKLYQNKNIDEFLVHLSEIAKKITNSRDSVILIDKNNCKNKIFRSYCKLDERDTNVEDTIKLLLSKNVPGLYVNDTNLEREITLNVDTYIFYKLSNESESIGVILCTDGKKYEDDDLNILSILSKQVTVAMQLYDYSEQNVKHKLIAKELNILNKQQKLIMNDSKIKCNYEKELEFYHRPATVVGGDFYYAHKIDDKRVAFIIADVMGHGIVANYMVAMIKGAFKTLCYQYKTPGEIATHLNKILYDEFDKMGVFATALINVFDTERNILSVSNAGHYSPIIIDDNGELVESLNCKKGIPIGVLPDGEYHSNTFSIENYPMVFMFTDGTLEIKNQYKEEFGLDRLKNFVKSNYKNNKNKIVENLKKETEKFTGNDNFDDDILILMLKNI</sequence>
<organism evidence="3 4">
    <name type="scientific">Terrisporobacter othiniensis</name>
    <dbReference type="NCBI Taxonomy" id="1577792"/>
    <lineage>
        <taxon>Bacteria</taxon>
        <taxon>Bacillati</taxon>
        <taxon>Bacillota</taxon>
        <taxon>Clostridia</taxon>
        <taxon>Peptostreptococcales</taxon>
        <taxon>Peptostreptococcaceae</taxon>
        <taxon>Terrisporobacter</taxon>
    </lineage>
</organism>
<dbReference type="EMBL" id="JWHR01000064">
    <property type="protein sequence ID" value="KHS57731.1"/>
    <property type="molecule type" value="Genomic_DNA"/>
</dbReference>
<dbReference type="InterPro" id="IPR036457">
    <property type="entry name" value="PPM-type-like_dom_sf"/>
</dbReference>
<dbReference type="RefSeq" id="WP_039679013.1">
    <property type="nucleotide sequence ID" value="NZ_JAWGXO010000002.1"/>
</dbReference>
<dbReference type="Proteomes" id="UP000031189">
    <property type="component" value="Unassembled WGS sequence"/>
</dbReference>
<comment type="caution">
    <text evidence="3">The sequence shown here is derived from an EMBL/GenBank/DDBJ whole genome shotgun (WGS) entry which is preliminary data.</text>
</comment>
<proteinExistence type="predicted"/>
<dbReference type="AlphaFoldDB" id="A0A0B3VLV4"/>
<gene>
    <name evidence="3" type="ORF">QX51_06065</name>
</gene>
<dbReference type="SMART" id="SM00331">
    <property type="entry name" value="PP2C_SIG"/>
    <property type="match status" value="1"/>
</dbReference>
<dbReference type="InterPro" id="IPR001932">
    <property type="entry name" value="PPM-type_phosphatase-like_dom"/>
</dbReference>
<evidence type="ECO:0000256" key="1">
    <source>
        <dbReference type="ARBA" id="ARBA00022801"/>
    </source>
</evidence>
<dbReference type="InterPro" id="IPR029016">
    <property type="entry name" value="GAF-like_dom_sf"/>
</dbReference>